<organism evidence="9 10">
    <name type="scientific">Granulibacter bethesdensis</name>
    <dbReference type="NCBI Taxonomy" id="364410"/>
    <lineage>
        <taxon>Bacteria</taxon>
        <taxon>Pseudomonadati</taxon>
        <taxon>Pseudomonadota</taxon>
        <taxon>Alphaproteobacteria</taxon>
        <taxon>Acetobacterales</taxon>
        <taxon>Acetobacteraceae</taxon>
        <taxon>Granulibacter</taxon>
    </lineage>
</organism>
<accession>A0AAN0VEM4</accession>
<evidence type="ECO:0000313" key="10">
    <source>
        <dbReference type="Proteomes" id="UP000019438"/>
    </source>
</evidence>
<keyword evidence="5 8" id="KW-0472">Membrane</keyword>
<dbReference type="GO" id="GO:0009247">
    <property type="term" value="P:glycolipid biosynthetic process"/>
    <property type="evidence" value="ECO:0007669"/>
    <property type="project" value="UniProtKB-ARBA"/>
</dbReference>
<evidence type="ECO:0000256" key="3">
    <source>
        <dbReference type="ARBA" id="ARBA00022519"/>
    </source>
</evidence>
<keyword evidence="3" id="KW-0997">Cell inner membrane</keyword>
<evidence type="ECO:0000313" key="9">
    <source>
        <dbReference type="EMBL" id="AHJ61771.1"/>
    </source>
</evidence>
<feature type="region of interest" description="Disordered" evidence="7">
    <location>
        <begin position="339"/>
        <end position="362"/>
    </location>
</feature>
<dbReference type="CDD" id="cd07984">
    <property type="entry name" value="LPLAT_LABLAT-like"/>
    <property type="match status" value="1"/>
</dbReference>
<dbReference type="GO" id="GO:0005886">
    <property type="term" value="C:plasma membrane"/>
    <property type="evidence" value="ECO:0007669"/>
    <property type="project" value="UniProtKB-SubCell"/>
</dbReference>
<name>A0AAN0VEM4_9PROT</name>
<keyword evidence="8" id="KW-1133">Transmembrane helix</keyword>
<evidence type="ECO:0000256" key="6">
    <source>
        <dbReference type="ARBA" id="ARBA00023315"/>
    </source>
</evidence>
<dbReference type="PANTHER" id="PTHR30606:SF9">
    <property type="entry name" value="LIPID A BIOSYNTHESIS LAUROYLTRANSFERASE"/>
    <property type="match status" value="1"/>
</dbReference>
<dbReference type="PANTHER" id="PTHR30606">
    <property type="entry name" value="LIPID A BIOSYNTHESIS LAUROYL ACYLTRANSFERASE"/>
    <property type="match status" value="1"/>
</dbReference>
<evidence type="ECO:0000256" key="5">
    <source>
        <dbReference type="ARBA" id="ARBA00023136"/>
    </source>
</evidence>
<comment type="subcellular location">
    <subcellularLocation>
        <location evidence="1">Cell inner membrane</location>
    </subcellularLocation>
</comment>
<reference evidence="10" key="1">
    <citation type="submission" date="2012-06" db="EMBL/GenBank/DDBJ databases">
        <title>Genome analysis of multiple Granulibacter bethesdensis isolates demonstrates substantial genome diversity.</title>
        <authorList>
            <person name="Greenberg D.E."/>
            <person name="Porcella S.F."/>
            <person name="Zarember K."/>
            <person name="Zelazny A.M."/>
            <person name="Bruno D."/>
            <person name="Martens C."/>
            <person name="Barbian K.D."/>
            <person name="Jaske E."/>
            <person name="Holland S.M."/>
        </authorList>
    </citation>
    <scope>NUCLEOTIDE SEQUENCE [LARGE SCALE GENOMIC DNA]</scope>
    <source>
        <strain evidence="10">CGDNIH3</strain>
    </source>
</reference>
<dbReference type="AlphaFoldDB" id="A0AAN0VEM4"/>
<keyword evidence="6 9" id="KW-0012">Acyltransferase</keyword>
<feature type="transmembrane region" description="Helical" evidence="8">
    <location>
        <begin position="47"/>
        <end position="63"/>
    </location>
</feature>
<keyword evidence="8" id="KW-0812">Transmembrane</keyword>
<evidence type="ECO:0000256" key="1">
    <source>
        <dbReference type="ARBA" id="ARBA00004533"/>
    </source>
</evidence>
<evidence type="ECO:0000256" key="7">
    <source>
        <dbReference type="SAM" id="MobiDB-lite"/>
    </source>
</evidence>
<dbReference type="GO" id="GO:0016746">
    <property type="term" value="F:acyltransferase activity"/>
    <property type="evidence" value="ECO:0007669"/>
    <property type="project" value="UniProtKB-KW"/>
</dbReference>
<dbReference type="Proteomes" id="UP000019438">
    <property type="component" value="Chromosome"/>
</dbReference>
<gene>
    <name evidence="9" type="ORF">GbCGDNIH3_0035</name>
</gene>
<sequence length="362" mass="40910">MFHVKHSWLHLPARSTEPMSIYWTRVKEGGGQFLPALLIRLTLRVDWLIRFLIMPVVAGWYLITRTRARHASREFLQRALNRPATLRDLYRHFYCFASVILDRVFLLSGRISSYKITVHGLDLLHHHARTGQGALLFGAHLGSFESLRALITLENCPVRVRPLMWRQHTGGLSAALDSLNPQAARDIIDIGRASTALDVQEALGRGELIGLLADRSHMPQRMLGVPFLGKTAHFPAGPLLLAAVTAAPVLLCFGLKTGPRHYTIIIEPFADRITLPRQNRLGAVQEWLQAFTARLEHHARAYPYNWFNFYDFWHTDEGTGENTLNQPDCQPDCVVPIGQRSSLSGDSRRAETRFPAPRQPAI</sequence>
<dbReference type="KEGG" id="gbc:GbCGDNIH3_0035"/>
<dbReference type="Pfam" id="PF03279">
    <property type="entry name" value="Lip_A_acyltrans"/>
    <property type="match status" value="1"/>
</dbReference>
<evidence type="ECO:0000256" key="8">
    <source>
        <dbReference type="SAM" id="Phobius"/>
    </source>
</evidence>
<dbReference type="PIRSF" id="PIRSF028561">
    <property type="entry name" value="Ac_Trasf"/>
    <property type="match status" value="1"/>
</dbReference>
<evidence type="ECO:0000256" key="4">
    <source>
        <dbReference type="ARBA" id="ARBA00022679"/>
    </source>
</evidence>
<proteinExistence type="predicted"/>
<evidence type="ECO:0000256" key="2">
    <source>
        <dbReference type="ARBA" id="ARBA00022475"/>
    </source>
</evidence>
<dbReference type="EMBL" id="CP003181">
    <property type="protein sequence ID" value="AHJ61771.1"/>
    <property type="molecule type" value="Genomic_DNA"/>
</dbReference>
<dbReference type="InterPro" id="IPR014548">
    <property type="entry name" value="Ac_Trasf"/>
</dbReference>
<protein>
    <submittedName>
        <fullName evidence="9">Oligosaccharide acyltransferase family</fullName>
    </submittedName>
</protein>
<dbReference type="InterPro" id="IPR004960">
    <property type="entry name" value="LipA_acyltrans"/>
</dbReference>
<keyword evidence="4" id="KW-0808">Transferase</keyword>
<keyword evidence="2" id="KW-1003">Cell membrane</keyword>